<dbReference type="GO" id="GO:0015276">
    <property type="term" value="F:ligand-gated monoatomic ion channel activity"/>
    <property type="evidence" value="ECO:0007669"/>
    <property type="project" value="InterPro"/>
</dbReference>
<dbReference type="SMART" id="SM00062">
    <property type="entry name" value="PBPb"/>
    <property type="match status" value="1"/>
</dbReference>
<dbReference type="PROSITE" id="PS51318">
    <property type="entry name" value="TAT"/>
    <property type="match status" value="1"/>
</dbReference>
<dbReference type="GO" id="GO:0042597">
    <property type="term" value="C:periplasmic space"/>
    <property type="evidence" value="ECO:0007669"/>
    <property type="project" value="UniProtKB-SubCell"/>
</dbReference>
<dbReference type="Proteomes" id="UP000026941">
    <property type="component" value="Unassembled WGS sequence"/>
</dbReference>
<organism evidence="5 6">
    <name type="scientific">Rhizobium rhizogenes NBRC 13257</name>
    <dbReference type="NCBI Taxonomy" id="1220581"/>
    <lineage>
        <taxon>Bacteria</taxon>
        <taxon>Pseudomonadati</taxon>
        <taxon>Pseudomonadota</taxon>
        <taxon>Alphaproteobacteria</taxon>
        <taxon>Hyphomicrobiales</taxon>
        <taxon>Rhizobiaceae</taxon>
        <taxon>Rhizobium/Agrobacterium group</taxon>
        <taxon>Rhizobium</taxon>
    </lineage>
</organism>
<evidence type="ECO:0000256" key="1">
    <source>
        <dbReference type="ARBA" id="ARBA00004418"/>
    </source>
</evidence>
<gene>
    <name evidence="5" type="ORF">RRH01S_24_00680</name>
</gene>
<dbReference type="SMART" id="SM00079">
    <property type="entry name" value="PBPe"/>
    <property type="match status" value="1"/>
</dbReference>
<dbReference type="InterPro" id="IPR006311">
    <property type="entry name" value="TAT_signal"/>
</dbReference>
<accession>A0AA87Q6X3</accession>
<dbReference type="PANTHER" id="PTHR35936:SF17">
    <property type="entry name" value="ARGININE-BINDING EXTRACELLULAR PROTEIN ARTP"/>
    <property type="match status" value="1"/>
</dbReference>
<feature type="domain" description="Solute-binding protein family 3/N-terminal" evidence="3">
    <location>
        <begin position="43"/>
        <end position="262"/>
    </location>
</feature>
<proteinExistence type="predicted"/>
<comment type="caution">
    <text evidence="5">The sequence shown here is derived from an EMBL/GenBank/DDBJ whole genome shotgun (WGS) entry which is preliminary data.</text>
</comment>
<sequence>MENMKRRSFLAGITGALAGATILGVNARQALADTLETIKTRKKLLIAVDLGSPPFGMSDAAMQPTGSDVETAKLLAADLGYPLEIVPVTSPNRVPFLLTSKADIVMASFSVNEERKKVIDFTDAYGVIQIVVAAPKSANIKTLQDVVGQRLGTTRGSTNDKVATTEAQGAEMVRYDDDATLITALVSGQVNIMASSPQIMAAVNQRRTSDPLEVKLVLKTNPYAIGLRKGDDALKATLNEWIAKNLANGKLNEIYQKYNGVALPAEMPKT</sequence>
<dbReference type="AlphaFoldDB" id="A0AA87Q6X3"/>
<feature type="domain" description="Ionotropic glutamate receptor C-terminal" evidence="4">
    <location>
        <begin position="43"/>
        <end position="260"/>
    </location>
</feature>
<evidence type="ECO:0000313" key="6">
    <source>
        <dbReference type="Proteomes" id="UP000026941"/>
    </source>
</evidence>
<protein>
    <submittedName>
        <fullName evidence="5">Amino acid ABC transporter substrate-binding protein</fullName>
    </submittedName>
</protein>
<evidence type="ECO:0000259" key="3">
    <source>
        <dbReference type="SMART" id="SM00062"/>
    </source>
</evidence>
<dbReference type="InterPro" id="IPR001638">
    <property type="entry name" value="Solute-binding_3/MltF_N"/>
</dbReference>
<evidence type="ECO:0000256" key="2">
    <source>
        <dbReference type="ARBA" id="ARBA00022729"/>
    </source>
</evidence>
<name>A0AA87Q6X3_RHIRH</name>
<reference evidence="5 6" key="1">
    <citation type="submission" date="2014-05" db="EMBL/GenBank/DDBJ databases">
        <title>Whole genome shotgun sequence of Rhizobium rhizogenes NBRC 13257.</title>
        <authorList>
            <person name="Katano-Makiyama Y."/>
            <person name="Hosoyama A."/>
            <person name="Hashimoto M."/>
            <person name="Hosoyama Y."/>
            <person name="Noguchi M."/>
            <person name="Tsuchikane K."/>
            <person name="Kimura A."/>
            <person name="Ohji S."/>
            <person name="Ichikawa N."/>
            <person name="Yamazoe A."/>
            <person name="Fujita N."/>
        </authorList>
    </citation>
    <scope>NUCLEOTIDE SEQUENCE [LARGE SCALE GENOMIC DNA]</scope>
    <source>
        <strain evidence="5 6">NBRC 13257</strain>
    </source>
</reference>
<evidence type="ECO:0000259" key="4">
    <source>
        <dbReference type="SMART" id="SM00079"/>
    </source>
</evidence>
<keyword evidence="2" id="KW-0732">Signal</keyword>
<dbReference type="Gene3D" id="3.40.190.10">
    <property type="entry name" value="Periplasmic binding protein-like II"/>
    <property type="match status" value="2"/>
</dbReference>
<dbReference type="EMBL" id="BAYX01000024">
    <property type="protein sequence ID" value="GAJ96675.1"/>
    <property type="molecule type" value="Genomic_DNA"/>
</dbReference>
<dbReference type="InterPro" id="IPR001320">
    <property type="entry name" value="Iontro_rcpt_C"/>
</dbReference>
<dbReference type="PANTHER" id="PTHR35936">
    <property type="entry name" value="MEMBRANE-BOUND LYTIC MUREIN TRANSGLYCOSYLASE F"/>
    <property type="match status" value="1"/>
</dbReference>
<evidence type="ECO:0000313" key="5">
    <source>
        <dbReference type="EMBL" id="GAJ96675.1"/>
    </source>
</evidence>
<dbReference type="SUPFAM" id="SSF53850">
    <property type="entry name" value="Periplasmic binding protein-like II"/>
    <property type="match status" value="1"/>
</dbReference>
<dbReference type="GO" id="GO:0016020">
    <property type="term" value="C:membrane"/>
    <property type="evidence" value="ECO:0007669"/>
    <property type="project" value="InterPro"/>
</dbReference>
<dbReference type="Pfam" id="PF00497">
    <property type="entry name" value="SBP_bac_3"/>
    <property type="match status" value="1"/>
</dbReference>
<comment type="subcellular location">
    <subcellularLocation>
        <location evidence="1">Periplasm</location>
    </subcellularLocation>
</comment>